<name>W1XF07_9ZZZZ</name>
<sequence>IGELTIQAGLTHSEQLVPHIDMLLRASQVKKSELKGIMVSIGPGSFTGLRIGMGTAKAMAYALQIPL</sequence>
<dbReference type="PANTHER" id="PTHR11735">
    <property type="entry name" value="TRNA N6-ADENOSINE THREONYLCARBAMOYLTRANSFERASE"/>
    <property type="match status" value="1"/>
</dbReference>
<dbReference type="AlphaFoldDB" id="W1XF07"/>
<dbReference type="InterPro" id="IPR043129">
    <property type="entry name" value="ATPase_NBD"/>
</dbReference>
<evidence type="ECO:0000259" key="1">
    <source>
        <dbReference type="Pfam" id="PF00814"/>
    </source>
</evidence>
<gene>
    <name evidence="2" type="ORF">Q604_UNBC16515G0001</name>
</gene>
<dbReference type="Gene3D" id="3.30.420.40">
    <property type="match status" value="1"/>
</dbReference>
<dbReference type="PANTHER" id="PTHR11735:SF11">
    <property type="entry name" value="TRNA THREONYLCARBAMOYLADENOSINE BIOSYNTHESIS PROTEIN TSAB"/>
    <property type="match status" value="1"/>
</dbReference>
<accession>W1XF07</accession>
<feature type="non-terminal residue" evidence="2">
    <location>
        <position position="67"/>
    </location>
</feature>
<dbReference type="InterPro" id="IPR022496">
    <property type="entry name" value="T6A_TsaB"/>
</dbReference>
<evidence type="ECO:0000313" key="2">
    <source>
        <dbReference type="EMBL" id="ETJ28937.1"/>
    </source>
</evidence>
<proteinExistence type="predicted"/>
<protein>
    <recommendedName>
        <fullName evidence="1">Gcp-like domain-containing protein</fullName>
    </recommendedName>
</protein>
<feature type="domain" description="Gcp-like" evidence="1">
    <location>
        <begin position="10"/>
        <end position="67"/>
    </location>
</feature>
<organism evidence="2">
    <name type="scientific">human gut metagenome</name>
    <dbReference type="NCBI Taxonomy" id="408170"/>
    <lineage>
        <taxon>unclassified sequences</taxon>
        <taxon>metagenomes</taxon>
        <taxon>organismal metagenomes</taxon>
    </lineage>
</organism>
<dbReference type="NCBIfam" id="TIGR03725">
    <property type="entry name" value="T6A_YeaZ"/>
    <property type="match status" value="1"/>
</dbReference>
<dbReference type="GO" id="GO:0005829">
    <property type="term" value="C:cytosol"/>
    <property type="evidence" value="ECO:0007669"/>
    <property type="project" value="TreeGrafter"/>
</dbReference>
<feature type="non-terminal residue" evidence="2">
    <location>
        <position position="1"/>
    </location>
</feature>
<reference evidence="2" key="1">
    <citation type="submission" date="2013-12" db="EMBL/GenBank/DDBJ databases">
        <title>A Varibaculum cambriense genome reconstructed from a premature infant gut community with otherwise low bacterial novelty that shifts toward anaerobic metabolism during the third week of life.</title>
        <authorList>
            <person name="Brown C.T."/>
            <person name="Sharon I."/>
            <person name="Thomas B.C."/>
            <person name="Castelle C.J."/>
            <person name="Morowitz M.J."/>
            <person name="Banfield J.F."/>
        </authorList>
    </citation>
    <scope>NUCLEOTIDE SEQUENCE</scope>
</reference>
<dbReference type="Pfam" id="PF00814">
    <property type="entry name" value="TsaD"/>
    <property type="match status" value="1"/>
</dbReference>
<dbReference type="InterPro" id="IPR000905">
    <property type="entry name" value="Gcp-like_dom"/>
</dbReference>
<comment type="caution">
    <text evidence="2">The sequence shown here is derived from an EMBL/GenBank/DDBJ whole genome shotgun (WGS) entry which is preliminary data.</text>
</comment>
<dbReference type="SUPFAM" id="SSF53067">
    <property type="entry name" value="Actin-like ATPase domain"/>
    <property type="match status" value="1"/>
</dbReference>
<dbReference type="EMBL" id="AZMM01016515">
    <property type="protein sequence ID" value="ETJ28937.1"/>
    <property type="molecule type" value="Genomic_DNA"/>
</dbReference>
<dbReference type="GO" id="GO:0002949">
    <property type="term" value="P:tRNA threonylcarbamoyladenosine modification"/>
    <property type="evidence" value="ECO:0007669"/>
    <property type="project" value="InterPro"/>
</dbReference>